<protein>
    <submittedName>
        <fullName evidence="2">Uncharacterized protein</fullName>
    </submittedName>
</protein>
<evidence type="ECO:0000313" key="3">
    <source>
        <dbReference type="Proteomes" id="UP000499080"/>
    </source>
</evidence>
<sequence length="128" mass="14538">MYSNVISLLAFDENENKSMAHVSTCLVRNTRCLPSWERKESLMLHVLWDGSNVPEKCGFAVTVLDPVKLQLKKIEDSHGDPAYQKKWFKAKRVAGEKGHPKSSPKEQRAPAQRARFIGSNQVSYKHCP</sequence>
<name>A0A4Y2DCV9_ARAVE</name>
<dbReference type="EMBL" id="BGPR01000344">
    <property type="protein sequence ID" value="GBM14511.1"/>
    <property type="molecule type" value="Genomic_DNA"/>
</dbReference>
<dbReference type="Proteomes" id="UP000499080">
    <property type="component" value="Unassembled WGS sequence"/>
</dbReference>
<accession>A0A4Y2DCV9</accession>
<reference evidence="2 3" key="1">
    <citation type="journal article" date="2019" name="Sci. Rep.">
        <title>Orb-weaving spider Araneus ventricosus genome elucidates the spidroin gene catalogue.</title>
        <authorList>
            <person name="Kono N."/>
            <person name="Nakamura H."/>
            <person name="Ohtoshi R."/>
            <person name="Moran D.A.P."/>
            <person name="Shinohara A."/>
            <person name="Yoshida Y."/>
            <person name="Fujiwara M."/>
            <person name="Mori M."/>
            <person name="Tomita M."/>
            <person name="Arakawa K."/>
        </authorList>
    </citation>
    <scope>NUCLEOTIDE SEQUENCE [LARGE SCALE GENOMIC DNA]</scope>
</reference>
<evidence type="ECO:0000313" key="2">
    <source>
        <dbReference type="EMBL" id="GBM14511.1"/>
    </source>
</evidence>
<keyword evidence="3" id="KW-1185">Reference proteome</keyword>
<feature type="region of interest" description="Disordered" evidence="1">
    <location>
        <begin position="92"/>
        <end position="128"/>
    </location>
</feature>
<proteinExistence type="predicted"/>
<evidence type="ECO:0000256" key="1">
    <source>
        <dbReference type="SAM" id="MobiDB-lite"/>
    </source>
</evidence>
<gene>
    <name evidence="2" type="ORF">AVEN_101158_1</name>
</gene>
<dbReference type="AlphaFoldDB" id="A0A4Y2DCV9"/>
<organism evidence="2 3">
    <name type="scientific">Araneus ventricosus</name>
    <name type="common">Orbweaver spider</name>
    <name type="synonym">Epeira ventricosa</name>
    <dbReference type="NCBI Taxonomy" id="182803"/>
    <lineage>
        <taxon>Eukaryota</taxon>
        <taxon>Metazoa</taxon>
        <taxon>Ecdysozoa</taxon>
        <taxon>Arthropoda</taxon>
        <taxon>Chelicerata</taxon>
        <taxon>Arachnida</taxon>
        <taxon>Araneae</taxon>
        <taxon>Araneomorphae</taxon>
        <taxon>Entelegynae</taxon>
        <taxon>Araneoidea</taxon>
        <taxon>Araneidae</taxon>
        <taxon>Araneus</taxon>
    </lineage>
</organism>
<feature type="compositionally biased region" description="Polar residues" evidence="1">
    <location>
        <begin position="118"/>
        <end position="128"/>
    </location>
</feature>
<feature type="compositionally biased region" description="Basic and acidic residues" evidence="1">
    <location>
        <begin position="93"/>
        <end position="108"/>
    </location>
</feature>
<comment type="caution">
    <text evidence="2">The sequence shown here is derived from an EMBL/GenBank/DDBJ whole genome shotgun (WGS) entry which is preliminary data.</text>
</comment>